<evidence type="ECO:0000313" key="1">
    <source>
        <dbReference type="EMBL" id="QGZ95779.1"/>
    </source>
</evidence>
<dbReference type="Pfam" id="PF05258">
    <property type="entry name" value="DciA"/>
    <property type="match status" value="1"/>
</dbReference>
<dbReference type="EMBL" id="CP047045">
    <property type="protein sequence ID" value="QGZ95779.1"/>
    <property type="molecule type" value="Genomic_DNA"/>
</dbReference>
<gene>
    <name evidence="1" type="ORF">DSM104635_02630</name>
</gene>
<dbReference type="Proteomes" id="UP000431269">
    <property type="component" value="Chromosome"/>
</dbReference>
<reference evidence="2" key="1">
    <citation type="submission" date="2019-12" db="EMBL/GenBank/DDBJ databases">
        <title>Complete genome of Terracaulis silvestris 0127_4.</title>
        <authorList>
            <person name="Vieira S."/>
            <person name="Riedel T."/>
            <person name="Sproer C."/>
            <person name="Pascual J."/>
            <person name="Boedeker C."/>
            <person name="Overmann J."/>
        </authorList>
    </citation>
    <scope>NUCLEOTIDE SEQUENCE [LARGE SCALE GENOMIC DNA]</scope>
    <source>
        <strain evidence="2">0127_4</strain>
    </source>
</reference>
<dbReference type="AlphaFoldDB" id="A0A6I6MM71"/>
<accession>A0A6I6MM71</accession>
<evidence type="ECO:0008006" key="3">
    <source>
        <dbReference type="Google" id="ProtNLM"/>
    </source>
</evidence>
<name>A0A6I6MM71_9CAUL</name>
<sequence length="120" mass="12796">MGLNELKRRWSEVAGDSFARATPEKLAGGVLTLKVPGALAPFLQQQTPLLIERLRVAGAKVKSVRIEQRTAALPAKGNVRPLKKPLTPAEEAALAQTLDPVGDPGLRSALMRLGRAVKQG</sequence>
<dbReference type="KEGG" id="tsv:DSM104635_02630"/>
<dbReference type="InterPro" id="IPR007922">
    <property type="entry name" value="DciA-like"/>
</dbReference>
<protein>
    <recommendedName>
        <fullName evidence="3">DUF721 domain-containing protein</fullName>
    </recommendedName>
</protein>
<organism evidence="1 2">
    <name type="scientific">Terricaulis silvestris</name>
    <dbReference type="NCBI Taxonomy" id="2686094"/>
    <lineage>
        <taxon>Bacteria</taxon>
        <taxon>Pseudomonadati</taxon>
        <taxon>Pseudomonadota</taxon>
        <taxon>Alphaproteobacteria</taxon>
        <taxon>Caulobacterales</taxon>
        <taxon>Caulobacteraceae</taxon>
        <taxon>Terricaulis</taxon>
    </lineage>
</organism>
<keyword evidence="2" id="KW-1185">Reference proteome</keyword>
<evidence type="ECO:0000313" key="2">
    <source>
        <dbReference type="Proteomes" id="UP000431269"/>
    </source>
</evidence>
<proteinExistence type="predicted"/>